<protein>
    <recommendedName>
        <fullName evidence="1">LRAT domain-containing protein</fullName>
    </recommendedName>
</protein>
<evidence type="ECO:0000259" key="1">
    <source>
        <dbReference type="PROSITE" id="PS51934"/>
    </source>
</evidence>
<dbReference type="InterPro" id="IPR007053">
    <property type="entry name" value="LRAT_dom"/>
</dbReference>
<dbReference type="HOGENOM" id="CLU_116150_0_0_7"/>
<evidence type="ECO:0000313" key="2">
    <source>
        <dbReference type="EMBL" id="CCB80342.1"/>
    </source>
</evidence>
<name>F8KU04_HELBC</name>
<evidence type="ECO:0000313" key="3">
    <source>
        <dbReference type="Proteomes" id="UP000008387"/>
    </source>
</evidence>
<dbReference type="STRING" id="1002804.HBZC1_13560"/>
<feature type="domain" description="LRAT" evidence="1">
    <location>
        <begin position="36"/>
        <end position="136"/>
    </location>
</feature>
<sequence>MDTKQNAQNFYEEFLETFRVHREGDGVSEPVIGSVLWHDLADAFSHTGIYVGGGQIVHLTGKFNGSCIEKCTSQGFSGGKIIFVSCQGTRAVGNFDIAQRALSLVGQARDYHLFKNNCHGFITECLGKSAEDMIAQTLKMDCWRVWVQ</sequence>
<dbReference type="Pfam" id="PF04970">
    <property type="entry name" value="LRAT"/>
    <property type="match status" value="1"/>
</dbReference>
<dbReference type="AlphaFoldDB" id="F8KU04"/>
<reference evidence="2 3" key="1">
    <citation type="journal article" date="2011" name="J. Bacteriol.">
        <title>Genome sequence of Helicobacter bizzozeronii strain CIII-1, an isolate from human gastric mucosa.</title>
        <authorList>
            <person name="Schott T."/>
            <person name="Rossi M."/>
            <person name="Hanninen M.L."/>
        </authorList>
    </citation>
    <scope>NUCLEOTIDE SEQUENCE [LARGE SCALE GENOMIC DNA]</scope>
    <source>
        <strain evidence="2 3">CIII-1</strain>
    </source>
</reference>
<dbReference type="eggNOG" id="COG2425">
    <property type="taxonomic scope" value="Bacteria"/>
</dbReference>
<dbReference type="Gene3D" id="3.90.1720.10">
    <property type="entry name" value="endopeptidase domain like (from Nostoc punctiforme)"/>
    <property type="match status" value="1"/>
</dbReference>
<dbReference type="KEGG" id="hbi:HBZC1_13560"/>
<proteinExistence type="predicted"/>
<dbReference type="PROSITE" id="PS51934">
    <property type="entry name" value="LRAT"/>
    <property type="match status" value="1"/>
</dbReference>
<accession>F8KU04</accession>
<organism evidence="2 3">
    <name type="scientific">Helicobacter bizzozeronii (strain CIII-1)</name>
    <dbReference type="NCBI Taxonomy" id="1002804"/>
    <lineage>
        <taxon>Bacteria</taxon>
        <taxon>Pseudomonadati</taxon>
        <taxon>Campylobacterota</taxon>
        <taxon>Epsilonproteobacteria</taxon>
        <taxon>Campylobacterales</taxon>
        <taxon>Helicobacteraceae</taxon>
        <taxon>Helicobacter</taxon>
    </lineage>
</organism>
<gene>
    <name evidence="2" type="ordered locus">HBZC1_13560</name>
</gene>
<keyword evidence="3" id="KW-1185">Reference proteome</keyword>
<dbReference type="EMBL" id="FR871757">
    <property type="protein sequence ID" value="CCB80342.1"/>
    <property type="molecule type" value="Genomic_DNA"/>
</dbReference>
<dbReference type="Proteomes" id="UP000008387">
    <property type="component" value="Chromosome"/>
</dbReference>